<dbReference type="EMBL" id="CP049056">
    <property type="protein sequence ID" value="QIE54531.1"/>
    <property type="molecule type" value="Genomic_DNA"/>
</dbReference>
<organism evidence="6 7">
    <name type="scientific">Pikeienuella piscinae</name>
    <dbReference type="NCBI Taxonomy" id="2748098"/>
    <lineage>
        <taxon>Bacteria</taxon>
        <taxon>Pseudomonadati</taxon>
        <taxon>Pseudomonadota</taxon>
        <taxon>Alphaproteobacteria</taxon>
        <taxon>Rhodobacterales</taxon>
        <taxon>Paracoccaceae</taxon>
        <taxon>Pikeienuella</taxon>
    </lineage>
</organism>
<keyword evidence="4 5" id="KW-0472">Membrane</keyword>
<evidence type="ECO:0000256" key="2">
    <source>
        <dbReference type="ARBA" id="ARBA00022692"/>
    </source>
</evidence>
<dbReference type="GO" id="GO:0016020">
    <property type="term" value="C:membrane"/>
    <property type="evidence" value="ECO:0007669"/>
    <property type="project" value="UniProtKB-SubCell"/>
</dbReference>
<dbReference type="Pfam" id="PF02674">
    <property type="entry name" value="Colicin_V"/>
    <property type="match status" value="1"/>
</dbReference>
<gene>
    <name evidence="6" type="ORF">G5B40_03220</name>
</gene>
<evidence type="ECO:0000256" key="5">
    <source>
        <dbReference type="SAM" id="Phobius"/>
    </source>
</evidence>
<evidence type="ECO:0000256" key="4">
    <source>
        <dbReference type="ARBA" id="ARBA00023136"/>
    </source>
</evidence>
<dbReference type="KEGG" id="hdh:G5B40_03220"/>
<feature type="transmembrane region" description="Helical" evidence="5">
    <location>
        <begin position="30"/>
        <end position="50"/>
    </location>
</feature>
<dbReference type="Proteomes" id="UP000503336">
    <property type="component" value="Chromosome"/>
</dbReference>
<reference evidence="6 7" key="1">
    <citation type="submission" date="2020-02" db="EMBL/GenBank/DDBJ databases">
        <title>complete genome sequence of Rhodobacteraceae bacterium.</title>
        <authorList>
            <person name="Park J."/>
            <person name="Kim Y.-S."/>
            <person name="Kim K.-H."/>
        </authorList>
    </citation>
    <scope>NUCLEOTIDE SEQUENCE [LARGE SCALE GENOMIC DNA]</scope>
    <source>
        <strain evidence="6 7">RR4-56</strain>
    </source>
</reference>
<evidence type="ECO:0000313" key="6">
    <source>
        <dbReference type="EMBL" id="QIE54531.1"/>
    </source>
</evidence>
<feature type="transmembrane region" description="Helical" evidence="5">
    <location>
        <begin position="70"/>
        <end position="98"/>
    </location>
</feature>
<keyword evidence="3 5" id="KW-1133">Transmembrane helix</keyword>
<dbReference type="InterPro" id="IPR052719">
    <property type="entry name" value="CvpA-like"/>
</dbReference>
<name>A0A7L5BTT9_9RHOB</name>
<sequence length="187" mass="19446">MALTIADAGVALVVLVSAMLAFNRGLVREALAIGGWIASAFVAFYFAPMVSPLVLEVPYLGDFLKSSCTLTALTAFVAVFGVSLIVLSIFTPVLSSAVQATPLAVIDRGLGFLFGVARGFLVVAVAYLLYNLVVSDTERLAVIENSASHALISDAAAAIELNAPTAVPDWLQGRIDSLMGACVEPKA</sequence>
<dbReference type="InterPro" id="IPR003825">
    <property type="entry name" value="Colicin-V_CvpA"/>
</dbReference>
<dbReference type="PANTHER" id="PTHR36926">
    <property type="entry name" value="COLICIN V PRODUCTION PROTEIN"/>
    <property type="match status" value="1"/>
</dbReference>
<proteinExistence type="predicted"/>
<evidence type="ECO:0000256" key="3">
    <source>
        <dbReference type="ARBA" id="ARBA00022989"/>
    </source>
</evidence>
<evidence type="ECO:0000256" key="1">
    <source>
        <dbReference type="ARBA" id="ARBA00004141"/>
    </source>
</evidence>
<dbReference type="AlphaFoldDB" id="A0A7L5BTT9"/>
<keyword evidence="2 5" id="KW-0812">Transmembrane</keyword>
<dbReference type="PANTHER" id="PTHR36926:SF1">
    <property type="entry name" value="COLICIN V PRODUCTION PROTEIN"/>
    <property type="match status" value="1"/>
</dbReference>
<keyword evidence="7" id="KW-1185">Reference proteome</keyword>
<evidence type="ECO:0000313" key="7">
    <source>
        <dbReference type="Proteomes" id="UP000503336"/>
    </source>
</evidence>
<comment type="subcellular location">
    <subcellularLocation>
        <location evidence="1">Membrane</location>
        <topology evidence="1">Multi-pass membrane protein</topology>
    </subcellularLocation>
</comment>
<dbReference type="RefSeq" id="WP_165094908.1">
    <property type="nucleotide sequence ID" value="NZ_CP049056.1"/>
</dbReference>
<feature type="transmembrane region" description="Helical" evidence="5">
    <location>
        <begin position="110"/>
        <end position="130"/>
    </location>
</feature>
<protein>
    <submittedName>
        <fullName evidence="6">CvpA family protein</fullName>
    </submittedName>
</protein>
<feature type="transmembrane region" description="Helical" evidence="5">
    <location>
        <begin position="6"/>
        <end position="23"/>
    </location>
</feature>
<dbReference type="GO" id="GO:0009403">
    <property type="term" value="P:toxin biosynthetic process"/>
    <property type="evidence" value="ECO:0007669"/>
    <property type="project" value="InterPro"/>
</dbReference>
<accession>A0A7L5BTT9</accession>